<evidence type="ECO:0000313" key="2">
    <source>
        <dbReference type="EMBL" id="KAK3096663.1"/>
    </source>
</evidence>
<sequence length="399" mass="44878">MCHKALNPINLNEYELLNADSSQDVTIGESLFLHLFGIEPTPPCKLCLQWEGETDRRGVDQFTPVAQTSTGIRSKEDSLRRPRKKKRKRQKRKTINVVLPTEVPPSVLPDFRFQDNDVTYLKDTIDITPIIAEGLDALMCVKPECTDHPRCQNLATEKDVSDVLANDAIKETKTKKVHFDEKDQENTYDQPLFPAVDSIGPPRLSSTFVDSSDDDLCDDDVFDTQNAAGIQNNDGAILSRDFECETAVNRWSRQNSDESTLGRAINSLRNNQFIASCGERARAWYHVIHDWANNGARSLVDGFINVGDSLNESFMNDTVDVSDTMKNISFYGDDSGSVHNVASILALKVAMDRMQSYVKNKNNSAEYDDMYFDDVMETSYHADGEYSDTDVDLGYGEHL</sequence>
<reference evidence="2" key="1">
    <citation type="submission" date="2019-08" db="EMBL/GenBank/DDBJ databases">
        <title>The improved chromosome-level genome for the pearl oyster Pinctada fucata martensii using PacBio sequencing and Hi-C.</title>
        <authorList>
            <person name="Zheng Z."/>
        </authorList>
    </citation>
    <scope>NUCLEOTIDE SEQUENCE</scope>
    <source>
        <strain evidence="2">ZZ-2019</strain>
        <tissue evidence="2">Adductor muscle</tissue>
    </source>
</reference>
<accession>A0AA88YBJ9</accession>
<gene>
    <name evidence="2" type="ORF">FSP39_002182</name>
</gene>
<feature type="compositionally biased region" description="Basic residues" evidence="1">
    <location>
        <begin position="81"/>
        <end position="92"/>
    </location>
</feature>
<protein>
    <submittedName>
        <fullName evidence="2">Uncharacterized protein</fullName>
    </submittedName>
</protein>
<dbReference type="EMBL" id="VSWD01000007">
    <property type="protein sequence ID" value="KAK3096663.1"/>
    <property type="molecule type" value="Genomic_DNA"/>
</dbReference>
<evidence type="ECO:0000313" key="3">
    <source>
        <dbReference type="Proteomes" id="UP001186944"/>
    </source>
</evidence>
<dbReference type="AlphaFoldDB" id="A0AA88YBJ9"/>
<evidence type="ECO:0000256" key="1">
    <source>
        <dbReference type="SAM" id="MobiDB-lite"/>
    </source>
</evidence>
<feature type="region of interest" description="Disordered" evidence="1">
    <location>
        <begin position="66"/>
        <end position="92"/>
    </location>
</feature>
<dbReference type="Proteomes" id="UP001186944">
    <property type="component" value="Unassembled WGS sequence"/>
</dbReference>
<proteinExistence type="predicted"/>
<organism evidence="2 3">
    <name type="scientific">Pinctada imbricata</name>
    <name type="common">Atlantic pearl-oyster</name>
    <name type="synonym">Pinctada martensii</name>
    <dbReference type="NCBI Taxonomy" id="66713"/>
    <lineage>
        <taxon>Eukaryota</taxon>
        <taxon>Metazoa</taxon>
        <taxon>Spiralia</taxon>
        <taxon>Lophotrochozoa</taxon>
        <taxon>Mollusca</taxon>
        <taxon>Bivalvia</taxon>
        <taxon>Autobranchia</taxon>
        <taxon>Pteriomorphia</taxon>
        <taxon>Pterioida</taxon>
        <taxon>Pterioidea</taxon>
        <taxon>Pteriidae</taxon>
        <taxon>Pinctada</taxon>
    </lineage>
</organism>
<comment type="caution">
    <text evidence="2">The sequence shown here is derived from an EMBL/GenBank/DDBJ whole genome shotgun (WGS) entry which is preliminary data.</text>
</comment>
<keyword evidence="3" id="KW-1185">Reference proteome</keyword>
<name>A0AA88YBJ9_PINIB</name>